<dbReference type="Proteomes" id="UP001642484">
    <property type="component" value="Unassembled WGS sequence"/>
</dbReference>
<accession>A0ABP0N5X3</accession>
<evidence type="ECO:0000313" key="1">
    <source>
        <dbReference type="EMBL" id="CAK9059190.1"/>
    </source>
</evidence>
<name>A0ABP0N5X3_9DINO</name>
<protein>
    <submittedName>
        <fullName evidence="1">Uncharacterized protein</fullName>
    </submittedName>
</protein>
<sequence>MPRERELEGSVRDCDALETLTDKLRSGEFSEAISAAQRASEQGPLCVRADGGVKRADPYVAFAGVEAPVQVDEEDELTRLRRERKAQLQKEQIWKKQGHGALRELADEKEFVQSIAPHERAVMLLDDGGSAAGWLSAEKAFFLTQMIDLQAFPTVFVLSYGEVTRHLPPSQLFCYSSASSPLFPKHFRSLLHRSGAIEHAEDSESGSDAGESD</sequence>
<organism evidence="1 2">
    <name type="scientific">Durusdinium trenchii</name>
    <dbReference type="NCBI Taxonomy" id="1381693"/>
    <lineage>
        <taxon>Eukaryota</taxon>
        <taxon>Sar</taxon>
        <taxon>Alveolata</taxon>
        <taxon>Dinophyceae</taxon>
        <taxon>Suessiales</taxon>
        <taxon>Symbiodiniaceae</taxon>
        <taxon>Durusdinium</taxon>
    </lineage>
</organism>
<dbReference type="EMBL" id="CAXAMN010021396">
    <property type="protein sequence ID" value="CAK9059190.1"/>
    <property type="molecule type" value="Genomic_DNA"/>
</dbReference>
<evidence type="ECO:0000313" key="2">
    <source>
        <dbReference type="Proteomes" id="UP001642484"/>
    </source>
</evidence>
<gene>
    <name evidence="1" type="ORF">CCMP2556_LOCUS29166</name>
</gene>
<reference evidence="1 2" key="1">
    <citation type="submission" date="2024-02" db="EMBL/GenBank/DDBJ databases">
        <authorList>
            <person name="Chen Y."/>
            <person name="Shah S."/>
            <person name="Dougan E. K."/>
            <person name="Thang M."/>
            <person name="Chan C."/>
        </authorList>
    </citation>
    <scope>NUCLEOTIDE SEQUENCE [LARGE SCALE GENOMIC DNA]</scope>
</reference>
<comment type="caution">
    <text evidence="1">The sequence shown here is derived from an EMBL/GenBank/DDBJ whole genome shotgun (WGS) entry which is preliminary data.</text>
</comment>
<keyword evidence="2" id="KW-1185">Reference proteome</keyword>
<proteinExistence type="predicted"/>